<accession>A0A7R9L5N7</accession>
<feature type="binding site" evidence="8">
    <location>
        <position position="140"/>
    </location>
    <ligand>
        <name>Na(+)</name>
        <dbReference type="ChEBI" id="CHEBI:29101"/>
        <label>1</label>
    </ligand>
</feature>
<dbReference type="GO" id="GO:0015179">
    <property type="term" value="F:L-amino acid transmembrane transporter activity"/>
    <property type="evidence" value="ECO:0007669"/>
    <property type="project" value="TreeGrafter"/>
</dbReference>
<dbReference type="OrthoDB" id="6581954at2759"/>
<keyword evidence="6 9" id="KW-1133">Transmembrane helix</keyword>
<evidence type="ECO:0000313" key="11">
    <source>
        <dbReference type="Proteomes" id="UP000759131"/>
    </source>
</evidence>
<keyword evidence="3" id="KW-0813">Transport</keyword>
<feature type="binding site" evidence="8">
    <location>
        <position position="240"/>
    </location>
    <ligand>
        <name>Na(+)</name>
        <dbReference type="ChEBI" id="CHEBI:29101"/>
        <label>1</label>
    </ligand>
</feature>
<evidence type="ECO:0000256" key="2">
    <source>
        <dbReference type="ARBA" id="ARBA00006459"/>
    </source>
</evidence>
<evidence type="ECO:0000256" key="7">
    <source>
        <dbReference type="ARBA" id="ARBA00023136"/>
    </source>
</evidence>
<dbReference type="GO" id="GO:0046872">
    <property type="term" value="F:metal ion binding"/>
    <property type="evidence" value="ECO:0007669"/>
    <property type="project" value="UniProtKB-KW"/>
</dbReference>
<evidence type="ECO:0000256" key="1">
    <source>
        <dbReference type="ARBA" id="ARBA00004141"/>
    </source>
</evidence>
<dbReference type="PANTHER" id="PTHR11616:SF236">
    <property type="entry name" value="TRANSPORTER"/>
    <property type="match status" value="1"/>
</dbReference>
<dbReference type="PRINTS" id="PR00176">
    <property type="entry name" value="NANEUSMPORT"/>
</dbReference>
<dbReference type="GO" id="GO:0089718">
    <property type="term" value="P:amino acid import across plasma membrane"/>
    <property type="evidence" value="ECO:0007669"/>
    <property type="project" value="TreeGrafter"/>
</dbReference>
<reference evidence="10" key="1">
    <citation type="submission" date="2020-11" db="EMBL/GenBank/DDBJ databases">
        <authorList>
            <person name="Tran Van P."/>
        </authorList>
    </citation>
    <scope>NUCLEOTIDE SEQUENCE</scope>
</reference>
<dbReference type="Proteomes" id="UP000759131">
    <property type="component" value="Unassembled WGS sequence"/>
</dbReference>
<feature type="transmembrane region" description="Helical" evidence="9">
    <location>
        <begin position="267"/>
        <end position="287"/>
    </location>
</feature>
<evidence type="ECO:0000256" key="4">
    <source>
        <dbReference type="ARBA" id="ARBA00022692"/>
    </source>
</evidence>
<proteinExistence type="inferred from homology"/>
<dbReference type="SUPFAM" id="SSF161070">
    <property type="entry name" value="SNF-like"/>
    <property type="match status" value="1"/>
</dbReference>
<feature type="transmembrane region" description="Helical" evidence="9">
    <location>
        <begin position="225"/>
        <end position="246"/>
    </location>
</feature>
<evidence type="ECO:0000256" key="3">
    <source>
        <dbReference type="ARBA" id="ARBA00022448"/>
    </source>
</evidence>
<feature type="transmembrane region" description="Helical" evidence="9">
    <location>
        <begin position="375"/>
        <end position="400"/>
    </location>
</feature>
<dbReference type="EMBL" id="OC871254">
    <property type="protein sequence ID" value="CAD7635359.1"/>
    <property type="molecule type" value="Genomic_DNA"/>
</dbReference>
<dbReference type="GO" id="GO:0005283">
    <property type="term" value="F:amino acid:sodium symporter activity"/>
    <property type="evidence" value="ECO:0007669"/>
    <property type="project" value="TreeGrafter"/>
</dbReference>
<dbReference type="InterPro" id="IPR037272">
    <property type="entry name" value="SNS_sf"/>
</dbReference>
<feature type="transmembrane region" description="Helical" evidence="9">
    <location>
        <begin position="299"/>
        <end position="320"/>
    </location>
</feature>
<keyword evidence="7 9" id="KW-0472">Membrane</keyword>
<feature type="transmembrane region" description="Helical" evidence="9">
    <location>
        <begin position="75"/>
        <end position="104"/>
    </location>
</feature>
<dbReference type="GO" id="GO:0005886">
    <property type="term" value="C:plasma membrane"/>
    <property type="evidence" value="ECO:0007669"/>
    <property type="project" value="TreeGrafter"/>
</dbReference>
<feature type="transmembrane region" description="Helical" evidence="9">
    <location>
        <begin position="129"/>
        <end position="154"/>
    </location>
</feature>
<comment type="subcellular location">
    <subcellularLocation>
        <location evidence="1">Membrane</location>
        <topology evidence="1">Multi-pass membrane protein</topology>
    </subcellularLocation>
</comment>
<dbReference type="InterPro" id="IPR000175">
    <property type="entry name" value="Na/ntran_symport"/>
</dbReference>
<feature type="binding site" evidence="8">
    <location>
        <position position="241"/>
    </location>
    <ligand>
        <name>Na(+)</name>
        <dbReference type="ChEBI" id="CHEBI:29101"/>
        <label>1</label>
    </ligand>
</feature>
<evidence type="ECO:0000256" key="8">
    <source>
        <dbReference type="PIRSR" id="PIRSR600175-1"/>
    </source>
</evidence>
<keyword evidence="8" id="KW-0479">Metal-binding</keyword>
<protein>
    <recommendedName>
        <fullName evidence="12">Sodium-neurotransmitter symporter</fullName>
    </recommendedName>
</protein>
<feature type="binding site" evidence="8">
    <location>
        <position position="237"/>
    </location>
    <ligand>
        <name>Na(+)</name>
        <dbReference type="ChEBI" id="CHEBI:29101"/>
        <label>1</label>
    </ligand>
</feature>
<dbReference type="PANTHER" id="PTHR11616">
    <property type="entry name" value="SODIUM/CHLORIDE DEPENDENT TRANSPORTER"/>
    <property type="match status" value="1"/>
</dbReference>
<gene>
    <name evidence="10" type="ORF">OSB1V03_LOCUS15750</name>
</gene>
<name>A0A7R9L5N7_9ACAR</name>
<keyword evidence="8" id="KW-0915">Sodium</keyword>
<dbReference type="PROSITE" id="PS00754">
    <property type="entry name" value="NA_NEUROTRAN_SYMP_2"/>
    <property type="match status" value="1"/>
</dbReference>
<dbReference type="EMBL" id="CAJPIZ010016679">
    <property type="protein sequence ID" value="CAG2115789.1"/>
    <property type="molecule type" value="Genomic_DNA"/>
</dbReference>
<keyword evidence="5" id="KW-0769">Symport</keyword>
<keyword evidence="11" id="KW-1185">Reference proteome</keyword>
<organism evidence="10">
    <name type="scientific">Medioppia subpectinata</name>
    <dbReference type="NCBI Taxonomy" id="1979941"/>
    <lineage>
        <taxon>Eukaryota</taxon>
        <taxon>Metazoa</taxon>
        <taxon>Ecdysozoa</taxon>
        <taxon>Arthropoda</taxon>
        <taxon>Chelicerata</taxon>
        <taxon>Arachnida</taxon>
        <taxon>Acari</taxon>
        <taxon>Acariformes</taxon>
        <taxon>Sarcoptiformes</taxon>
        <taxon>Oribatida</taxon>
        <taxon>Brachypylina</taxon>
        <taxon>Oppioidea</taxon>
        <taxon>Oppiidae</taxon>
        <taxon>Medioppia</taxon>
    </lineage>
</organism>
<sequence length="480" mass="54199">MLVMSYTLYFIGHSFTSELPWQRCDPEWANGTNCTVRSKNSTFADGVSSSQVFWERKVLDISPGIDQLNGIKWDLALCLAISWIIVILCLLKDVILISLLIAGITQEGAWDGIKFFIVPQWDKLLEIKVWQAAAGQMFFSLSVAMGGLIMFSSYNDFRHNIFQDAMIVSVLDTITSIISGLVIFSVLGAMAHDLDVNVADVVKSGPGLAFVTYPEALTRLPFPQVWSVLFFFMLFTLGLDSEFALMENVLTSLSDEIPFLRKHKLKFCIITGFVCFLLGLPCVTRGGQYVFDVVDNYGGSLPLVFIAVSECVALMWIYGFDRFAFDINFMLGKQLGIYWKITWKYTSPIILSLIFVYSLINFEPLKYGEYDYPDWADAAGICLTLIIVLQVPIWAIYAIYKQNKGQNLKERLELSCIDSDNWGPKDKVLRNEWRTKYANCLSFRGHDSSPHKEPAVLMKCQTIDKTTISADNPAFIPDIP</sequence>
<feature type="transmembrane region" description="Helical" evidence="9">
    <location>
        <begin position="341"/>
        <end position="360"/>
    </location>
</feature>
<feature type="transmembrane region" description="Helical" evidence="9">
    <location>
        <begin position="166"/>
        <end position="191"/>
    </location>
</feature>
<evidence type="ECO:0000256" key="5">
    <source>
        <dbReference type="ARBA" id="ARBA00022847"/>
    </source>
</evidence>
<comment type="similarity">
    <text evidence="2">Belongs to the sodium:neurotransmitter symporter (SNF) (TC 2.A.22) family.</text>
</comment>
<dbReference type="GO" id="GO:0015187">
    <property type="term" value="F:glycine transmembrane transporter activity"/>
    <property type="evidence" value="ECO:0007669"/>
    <property type="project" value="TreeGrafter"/>
</dbReference>
<dbReference type="AlphaFoldDB" id="A0A7R9L5N7"/>
<evidence type="ECO:0000313" key="10">
    <source>
        <dbReference type="EMBL" id="CAD7635359.1"/>
    </source>
</evidence>
<evidence type="ECO:0000256" key="9">
    <source>
        <dbReference type="SAM" id="Phobius"/>
    </source>
</evidence>
<dbReference type="Pfam" id="PF00209">
    <property type="entry name" value="SNF"/>
    <property type="match status" value="1"/>
</dbReference>
<evidence type="ECO:0000256" key="6">
    <source>
        <dbReference type="ARBA" id="ARBA00022989"/>
    </source>
</evidence>
<keyword evidence="4 9" id="KW-0812">Transmembrane</keyword>
<dbReference type="PROSITE" id="PS50267">
    <property type="entry name" value="NA_NEUROTRAN_SYMP_3"/>
    <property type="match status" value="1"/>
</dbReference>
<evidence type="ECO:0008006" key="12">
    <source>
        <dbReference type="Google" id="ProtNLM"/>
    </source>
</evidence>